<accession>A0A1X6MHR5</accession>
<dbReference type="RefSeq" id="XP_024332755.1">
    <property type="nucleotide sequence ID" value="XM_024482950.1"/>
</dbReference>
<dbReference type="InterPro" id="IPR036397">
    <property type="entry name" value="RNaseH_sf"/>
</dbReference>
<dbReference type="OrthoDB" id="2797645at2759"/>
<keyword evidence="3" id="KW-1185">Reference proteome</keyword>
<dbReference type="STRING" id="670580.A0A1X6MHR5"/>
<dbReference type="GeneID" id="36327899"/>
<dbReference type="AlphaFoldDB" id="A0A1X6MHR5"/>
<feature type="non-terminal residue" evidence="2">
    <location>
        <position position="91"/>
    </location>
</feature>
<name>A0A1X6MHR5_9APHY</name>
<feature type="domain" description="RNase H type-1" evidence="1">
    <location>
        <begin position="1"/>
        <end position="28"/>
    </location>
</feature>
<proteinExistence type="predicted"/>
<evidence type="ECO:0000313" key="3">
    <source>
        <dbReference type="Proteomes" id="UP000194127"/>
    </source>
</evidence>
<evidence type="ECO:0000259" key="1">
    <source>
        <dbReference type="PROSITE" id="PS50879"/>
    </source>
</evidence>
<dbReference type="EMBL" id="KZ110716">
    <property type="protein sequence ID" value="OSX55961.1"/>
    <property type="molecule type" value="Genomic_DNA"/>
</dbReference>
<gene>
    <name evidence="2" type="ORF">POSPLADRAFT_1077356</name>
</gene>
<dbReference type="SUPFAM" id="SSF53098">
    <property type="entry name" value="Ribonuclease H-like"/>
    <property type="match status" value="1"/>
</dbReference>
<dbReference type="PROSITE" id="PS50879">
    <property type="entry name" value="RNASE_H_1"/>
    <property type="match status" value="1"/>
</dbReference>
<dbReference type="GO" id="GO:0004523">
    <property type="term" value="F:RNA-DNA hybrid ribonuclease activity"/>
    <property type="evidence" value="ECO:0007669"/>
    <property type="project" value="InterPro"/>
</dbReference>
<sequence>RLTLRWIPSHVGVPGNEAVDHQAKMAARQRPDPPNMTALPRVLRKSLPMSVAALKQHRTANLKREALTRWKTSPRCDRLRRIDPTLPSNKF</sequence>
<feature type="non-terminal residue" evidence="2">
    <location>
        <position position="1"/>
    </location>
</feature>
<protein>
    <recommendedName>
        <fullName evidence="1">RNase H type-1 domain-containing protein</fullName>
    </recommendedName>
</protein>
<reference evidence="2 3" key="1">
    <citation type="submission" date="2017-04" db="EMBL/GenBank/DDBJ databases">
        <title>Genome Sequence of the Model Brown-Rot Fungus Postia placenta SB12.</title>
        <authorList>
            <consortium name="DOE Joint Genome Institute"/>
            <person name="Gaskell J."/>
            <person name="Kersten P."/>
            <person name="Larrondo L.F."/>
            <person name="Canessa P."/>
            <person name="Martinez D."/>
            <person name="Hibbett D."/>
            <person name="Schmoll M."/>
            <person name="Kubicek C.P."/>
            <person name="Martinez A.T."/>
            <person name="Yadav J."/>
            <person name="Master E."/>
            <person name="Magnuson J.K."/>
            <person name="James T."/>
            <person name="Yaver D."/>
            <person name="Berka R."/>
            <person name="Labutti K."/>
            <person name="Lipzen A."/>
            <person name="Aerts A."/>
            <person name="Barry K."/>
            <person name="Henrissat B."/>
            <person name="Blanchette R."/>
            <person name="Grigoriev I."/>
            <person name="Cullen D."/>
        </authorList>
    </citation>
    <scope>NUCLEOTIDE SEQUENCE [LARGE SCALE GENOMIC DNA]</scope>
    <source>
        <strain evidence="2 3">MAD-698-R-SB12</strain>
    </source>
</reference>
<organism evidence="2 3">
    <name type="scientific">Postia placenta MAD-698-R-SB12</name>
    <dbReference type="NCBI Taxonomy" id="670580"/>
    <lineage>
        <taxon>Eukaryota</taxon>
        <taxon>Fungi</taxon>
        <taxon>Dikarya</taxon>
        <taxon>Basidiomycota</taxon>
        <taxon>Agaricomycotina</taxon>
        <taxon>Agaricomycetes</taxon>
        <taxon>Polyporales</taxon>
        <taxon>Adustoporiaceae</taxon>
        <taxon>Rhodonia</taxon>
    </lineage>
</organism>
<dbReference type="InterPro" id="IPR002156">
    <property type="entry name" value="RNaseH_domain"/>
</dbReference>
<dbReference type="Proteomes" id="UP000194127">
    <property type="component" value="Unassembled WGS sequence"/>
</dbReference>
<dbReference type="Gene3D" id="3.30.420.10">
    <property type="entry name" value="Ribonuclease H-like superfamily/Ribonuclease H"/>
    <property type="match status" value="1"/>
</dbReference>
<evidence type="ECO:0000313" key="2">
    <source>
        <dbReference type="EMBL" id="OSX55961.1"/>
    </source>
</evidence>
<dbReference type="GO" id="GO:0003676">
    <property type="term" value="F:nucleic acid binding"/>
    <property type="evidence" value="ECO:0007669"/>
    <property type="project" value="InterPro"/>
</dbReference>
<dbReference type="InterPro" id="IPR012337">
    <property type="entry name" value="RNaseH-like_sf"/>
</dbReference>